<dbReference type="PANTHER" id="PTHR21527:SF6">
    <property type="entry name" value="NUCLEOPORIN NUP35"/>
    <property type="match status" value="1"/>
</dbReference>
<organism evidence="11 12">
    <name type="scientific">Scheffersomyces stipitis (strain ATCC 58785 / CBS 6054 / NBRC 10063 / NRRL Y-11545)</name>
    <name type="common">Yeast</name>
    <name type="synonym">Pichia stipitis</name>
    <dbReference type="NCBI Taxonomy" id="322104"/>
    <lineage>
        <taxon>Eukaryota</taxon>
        <taxon>Fungi</taxon>
        <taxon>Dikarya</taxon>
        <taxon>Ascomycota</taxon>
        <taxon>Saccharomycotina</taxon>
        <taxon>Pichiomycetes</taxon>
        <taxon>Debaryomycetaceae</taxon>
        <taxon>Scheffersomyces</taxon>
    </lineage>
</organism>
<dbReference type="SUPFAM" id="SSF54928">
    <property type="entry name" value="RNA-binding domain, RBD"/>
    <property type="match status" value="1"/>
</dbReference>
<keyword evidence="4" id="KW-0653">Protein transport</keyword>
<keyword evidence="7 8" id="KW-0539">Nucleus</keyword>
<dbReference type="GeneID" id="4838336"/>
<dbReference type="GO" id="GO:0044615">
    <property type="term" value="C:nuclear pore nuclear basket"/>
    <property type="evidence" value="ECO:0007669"/>
    <property type="project" value="TreeGrafter"/>
</dbReference>
<evidence type="ECO:0000256" key="5">
    <source>
        <dbReference type="ARBA" id="ARBA00023010"/>
    </source>
</evidence>
<dbReference type="Gene3D" id="3.30.70.330">
    <property type="match status" value="1"/>
</dbReference>
<evidence type="ECO:0000256" key="9">
    <source>
        <dbReference type="SAM" id="MobiDB-lite"/>
    </source>
</evidence>
<dbReference type="GO" id="GO:0005543">
    <property type="term" value="F:phospholipid binding"/>
    <property type="evidence" value="ECO:0007669"/>
    <property type="project" value="TreeGrafter"/>
</dbReference>
<reference evidence="11 12" key="1">
    <citation type="journal article" date="2007" name="Nat. Biotechnol.">
        <title>Genome sequence of the lignocellulose-bioconverting and xylose-fermenting yeast Pichia stipitis.</title>
        <authorList>
            <person name="Jeffries T.W."/>
            <person name="Grigoriev I.V."/>
            <person name="Grimwood J."/>
            <person name="Laplaza J.M."/>
            <person name="Aerts A."/>
            <person name="Salamov A."/>
            <person name="Schmutz J."/>
            <person name="Lindquist E."/>
            <person name="Dehal P."/>
            <person name="Shapiro H."/>
            <person name="Jin Y.S."/>
            <person name="Passoth V."/>
            <person name="Richardson P.M."/>
        </authorList>
    </citation>
    <scope>NUCLEOTIDE SEQUENCE [LARGE SCALE GENOMIC DNA]</scope>
    <source>
        <strain evidence="12">ATCC 58785 / CBS 6054 / NBRC 10063 / NRRL Y-11545</strain>
    </source>
</reference>
<dbReference type="GO" id="GO:0017056">
    <property type="term" value="F:structural constituent of nuclear pore"/>
    <property type="evidence" value="ECO:0007669"/>
    <property type="project" value="TreeGrafter"/>
</dbReference>
<protein>
    <recommendedName>
        <fullName evidence="10">RRM Nup35-type domain-containing protein</fullName>
    </recommendedName>
</protein>
<sequence>MSSLFSQTNANGTVATPQPTWFQNHKKRVIPNHLVPKKKPGFQIAASATSKSKKDSESGKSSSSGSSSSALFSSSNDQFNILSFGSQSRKSGTVSSANGIVDRRSSVGTLFDTTANELTRYDETFNETVVDDLYNTSLSYGEDMPPTRSIHDLNNEILISLNKPVQQIDSFINKDPKNFNNVFNRDGATNEDIADVEERRASINPMVHSESAILVFGYPESLSNQVIQHFKEFGDILEKFEVNQKVNSLLNNSSQVKGKIVPIFSGNNWVKITFDNPASAVDALQENGVVFNGVLLGVIPYSKNAIEKLQKRKLTDSEDIGGGNIDLSTLNVNLNEEKDDTKKSNTAAPNAQANPTTYTTRLDVKDGSQFFLKADGDQLKNNNNNKAKDEKLGLLGSVTRYIFGFHEL</sequence>
<dbReference type="RefSeq" id="XP_001383532.2">
    <property type="nucleotide sequence ID" value="XM_001383495.1"/>
</dbReference>
<evidence type="ECO:0000256" key="2">
    <source>
        <dbReference type="ARBA" id="ARBA00022448"/>
    </source>
</evidence>
<keyword evidence="3 8" id="KW-0509">mRNA transport</keyword>
<keyword evidence="6 8" id="KW-0906">Nuclear pore complex</keyword>
<dbReference type="GO" id="GO:0044613">
    <property type="term" value="C:nuclear pore central transport channel"/>
    <property type="evidence" value="ECO:0007669"/>
    <property type="project" value="TreeGrafter"/>
</dbReference>
<comment type="subcellular location">
    <subcellularLocation>
        <location evidence="1">Nucleus</location>
        <location evidence="1">Nuclear pore complex</location>
    </subcellularLocation>
</comment>
<evidence type="ECO:0000313" key="11">
    <source>
        <dbReference type="EMBL" id="ABN65503.2"/>
    </source>
</evidence>
<dbReference type="GO" id="GO:0006607">
    <property type="term" value="P:NLS-bearing protein import into nucleus"/>
    <property type="evidence" value="ECO:0007669"/>
    <property type="project" value="TreeGrafter"/>
</dbReference>
<proteinExistence type="predicted"/>
<dbReference type="GO" id="GO:0006999">
    <property type="term" value="P:nuclear pore organization"/>
    <property type="evidence" value="ECO:0007669"/>
    <property type="project" value="TreeGrafter"/>
</dbReference>
<name>A3LS50_PICST</name>
<dbReference type="PANTHER" id="PTHR21527">
    <property type="entry name" value="NUCLEOPORIN NUP35"/>
    <property type="match status" value="1"/>
</dbReference>
<dbReference type="CDD" id="cd12721">
    <property type="entry name" value="RRM_Nup53p_fungi"/>
    <property type="match status" value="1"/>
</dbReference>
<evidence type="ECO:0000256" key="7">
    <source>
        <dbReference type="ARBA" id="ARBA00023242"/>
    </source>
</evidence>
<dbReference type="OrthoDB" id="1733656at2759"/>
<dbReference type="AlphaFoldDB" id="A3LS50"/>
<keyword evidence="5" id="KW-0811">Translocation</keyword>
<dbReference type="FunCoup" id="A3LS50">
    <property type="interactions" value="186"/>
</dbReference>
<evidence type="ECO:0000256" key="4">
    <source>
        <dbReference type="ARBA" id="ARBA00022927"/>
    </source>
</evidence>
<dbReference type="EMBL" id="CP000497">
    <property type="protein sequence ID" value="ABN65503.2"/>
    <property type="molecule type" value="Genomic_DNA"/>
</dbReference>
<evidence type="ECO:0000256" key="3">
    <source>
        <dbReference type="ARBA" id="ARBA00022816"/>
    </source>
</evidence>
<dbReference type="InterPro" id="IPR012677">
    <property type="entry name" value="Nucleotide-bd_a/b_plait_sf"/>
</dbReference>
<dbReference type="InterPro" id="IPR035979">
    <property type="entry name" value="RBD_domain_sf"/>
</dbReference>
<dbReference type="GO" id="GO:0051028">
    <property type="term" value="P:mRNA transport"/>
    <property type="evidence" value="ECO:0007669"/>
    <property type="project" value="UniProtKB-UniRule"/>
</dbReference>
<feature type="compositionally biased region" description="Low complexity" evidence="9">
    <location>
        <begin position="59"/>
        <end position="71"/>
    </location>
</feature>
<gene>
    <name evidence="11" type="ORF">PICST_56883</name>
</gene>
<evidence type="ECO:0000313" key="12">
    <source>
        <dbReference type="Proteomes" id="UP000002258"/>
    </source>
</evidence>
<dbReference type="InParanoid" id="A3LS50"/>
<keyword evidence="12" id="KW-1185">Reference proteome</keyword>
<dbReference type="OMA" id="TIHEHTP"/>
<dbReference type="KEGG" id="pic:PICST_56883"/>
<keyword evidence="2 8" id="KW-0813">Transport</keyword>
<dbReference type="InterPro" id="IPR007846">
    <property type="entry name" value="RRM_NUP35_dom"/>
</dbReference>
<dbReference type="Pfam" id="PF05172">
    <property type="entry name" value="RRM_Nup35"/>
    <property type="match status" value="1"/>
</dbReference>
<dbReference type="PROSITE" id="PS51472">
    <property type="entry name" value="RRM_NUP35"/>
    <property type="match status" value="1"/>
</dbReference>
<feature type="region of interest" description="Disordered" evidence="9">
    <location>
        <begin position="1"/>
        <end position="71"/>
    </location>
</feature>
<dbReference type="HOGENOM" id="CLU_036683_0_0_1"/>
<feature type="domain" description="RRM Nup35-type" evidence="10">
    <location>
        <begin position="207"/>
        <end position="308"/>
    </location>
</feature>
<dbReference type="Proteomes" id="UP000002258">
    <property type="component" value="Chromosome 3"/>
</dbReference>
<dbReference type="STRING" id="322104.A3LS50"/>
<evidence type="ECO:0000256" key="8">
    <source>
        <dbReference type="PROSITE-ProRule" id="PRU00804"/>
    </source>
</evidence>
<dbReference type="GO" id="GO:0003676">
    <property type="term" value="F:nucleic acid binding"/>
    <property type="evidence" value="ECO:0007669"/>
    <property type="project" value="InterPro"/>
</dbReference>
<evidence type="ECO:0000256" key="6">
    <source>
        <dbReference type="ARBA" id="ARBA00023132"/>
    </source>
</evidence>
<feature type="compositionally biased region" description="Basic residues" evidence="9">
    <location>
        <begin position="24"/>
        <end position="40"/>
    </location>
</feature>
<evidence type="ECO:0000259" key="10">
    <source>
        <dbReference type="PROSITE" id="PS51472"/>
    </source>
</evidence>
<dbReference type="eggNOG" id="ENOG502QWFW">
    <property type="taxonomic scope" value="Eukaryota"/>
</dbReference>
<feature type="compositionally biased region" description="Polar residues" evidence="9">
    <location>
        <begin position="1"/>
        <end position="23"/>
    </location>
</feature>
<accession>A3LS50</accession>
<evidence type="ECO:0000256" key="1">
    <source>
        <dbReference type="ARBA" id="ARBA00004567"/>
    </source>
</evidence>